<protein>
    <submittedName>
        <fullName evidence="2">Uncharacterized protein</fullName>
    </submittedName>
</protein>
<proteinExistence type="predicted"/>
<dbReference type="Proteomes" id="UP000193944">
    <property type="component" value="Unassembled WGS sequence"/>
</dbReference>
<feature type="compositionally biased region" description="Low complexity" evidence="1">
    <location>
        <begin position="89"/>
        <end position="105"/>
    </location>
</feature>
<evidence type="ECO:0000313" key="2">
    <source>
        <dbReference type="EMBL" id="ORX81056.1"/>
    </source>
</evidence>
<feature type="region of interest" description="Disordered" evidence="1">
    <location>
        <begin position="74"/>
        <end position="105"/>
    </location>
</feature>
<reference evidence="2 3" key="1">
    <citation type="submission" date="2016-08" db="EMBL/GenBank/DDBJ databases">
        <title>A Parts List for Fungal Cellulosomes Revealed by Comparative Genomics.</title>
        <authorList>
            <consortium name="DOE Joint Genome Institute"/>
            <person name="Haitjema C.H."/>
            <person name="Gilmore S.P."/>
            <person name="Henske J.K."/>
            <person name="Solomon K.V."/>
            <person name="De Groot R."/>
            <person name="Kuo A."/>
            <person name="Mondo S.J."/>
            <person name="Salamov A.A."/>
            <person name="Labutti K."/>
            <person name="Zhao Z."/>
            <person name="Chiniquy J."/>
            <person name="Barry K."/>
            <person name="Brewer H.M."/>
            <person name="Purvine S.O."/>
            <person name="Wright A.T."/>
            <person name="Boxma B."/>
            <person name="Van Alen T."/>
            <person name="Hackstein J.H."/>
            <person name="Baker S.E."/>
            <person name="Grigoriev I.V."/>
            <person name="O'Malley M.A."/>
        </authorList>
    </citation>
    <scope>NUCLEOTIDE SEQUENCE [LARGE SCALE GENOMIC DNA]</scope>
    <source>
        <strain evidence="2 3">S4</strain>
    </source>
</reference>
<dbReference type="EMBL" id="MCFG01000128">
    <property type="protein sequence ID" value="ORX81056.1"/>
    <property type="molecule type" value="Genomic_DNA"/>
</dbReference>
<comment type="caution">
    <text evidence="2">The sequence shown here is derived from an EMBL/GenBank/DDBJ whole genome shotgun (WGS) entry which is preliminary data.</text>
</comment>
<dbReference type="AlphaFoldDB" id="A0A1Y1X6P8"/>
<keyword evidence="3" id="KW-1185">Reference proteome</keyword>
<reference evidence="2 3" key="2">
    <citation type="submission" date="2016-08" db="EMBL/GenBank/DDBJ databases">
        <title>Pervasive Adenine N6-methylation of Active Genes in Fungi.</title>
        <authorList>
            <consortium name="DOE Joint Genome Institute"/>
            <person name="Mondo S.J."/>
            <person name="Dannebaum R.O."/>
            <person name="Kuo R.C."/>
            <person name="Labutti K."/>
            <person name="Haridas S."/>
            <person name="Kuo A."/>
            <person name="Salamov A."/>
            <person name="Ahrendt S.R."/>
            <person name="Lipzen A."/>
            <person name="Sullivan W."/>
            <person name="Andreopoulos W.B."/>
            <person name="Clum A."/>
            <person name="Lindquist E."/>
            <person name="Daum C."/>
            <person name="Ramamoorthy G.K."/>
            <person name="Gryganskyi A."/>
            <person name="Culley D."/>
            <person name="Magnuson J.K."/>
            <person name="James T.Y."/>
            <person name="O'Malley M.A."/>
            <person name="Stajich J.E."/>
            <person name="Spatafora J.W."/>
            <person name="Visel A."/>
            <person name="Grigoriev I.V."/>
        </authorList>
    </citation>
    <scope>NUCLEOTIDE SEQUENCE [LARGE SCALE GENOMIC DNA]</scope>
    <source>
        <strain evidence="2 3">S4</strain>
    </source>
</reference>
<feature type="compositionally biased region" description="Polar residues" evidence="1">
    <location>
        <begin position="141"/>
        <end position="154"/>
    </location>
</feature>
<organism evidence="2 3">
    <name type="scientific">Anaeromyces robustus</name>
    <dbReference type="NCBI Taxonomy" id="1754192"/>
    <lineage>
        <taxon>Eukaryota</taxon>
        <taxon>Fungi</taxon>
        <taxon>Fungi incertae sedis</taxon>
        <taxon>Chytridiomycota</taxon>
        <taxon>Chytridiomycota incertae sedis</taxon>
        <taxon>Neocallimastigomycetes</taxon>
        <taxon>Neocallimastigales</taxon>
        <taxon>Neocallimastigaceae</taxon>
        <taxon>Anaeromyces</taxon>
    </lineage>
</organism>
<evidence type="ECO:0000256" key="1">
    <source>
        <dbReference type="SAM" id="MobiDB-lite"/>
    </source>
</evidence>
<gene>
    <name evidence="2" type="ORF">BCR32DRAFT_280034</name>
</gene>
<evidence type="ECO:0000313" key="3">
    <source>
        <dbReference type="Proteomes" id="UP000193944"/>
    </source>
</evidence>
<accession>A0A1Y1X6P8</accession>
<name>A0A1Y1X6P8_9FUNG</name>
<sequence>MNSLIILFTSAKLVVDRNIYKRDGLYVSCDSLRKNTNFNSETTCADNNGKLHTMICKKNENECKYQEEWNKEYRKNKNNNDDEDDIDNDNNNYYRNTNNNNNNNILPEYSTVDITSLSIVNNISIPPSYENENPHLPSYEEATSNSNEHYTLQQ</sequence>
<feature type="region of interest" description="Disordered" evidence="1">
    <location>
        <begin position="131"/>
        <end position="154"/>
    </location>
</feature>